<proteinExistence type="predicted"/>
<dbReference type="EMBL" id="JAFBFH010000006">
    <property type="protein sequence ID" value="MBM7714268.1"/>
    <property type="molecule type" value="Genomic_DNA"/>
</dbReference>
<evidence type="ECO:0008006" key="3">
    <source>
        <dbReference type="Google" id="ProtNLM"/>
    </source>
</evidence>
<gene>
    <name evidence="1" type="ORF">JOC94_001240</name>
</gene>
<dbReference type="Proteomes" id="UP000823485">
    <property type="component" value="Unassembled WGS sequence"/>
</dbReference>
<evidence type="ECO:0000313" key="2">
    <source>
        <dbReference type="Proteomes" id="UP000823485"/>
    </source>
</evidence>
<dbReference type="InterPro" id="IPR015001">
    <property type="entry name" value="DUF1850"/>
</dbReference>
<dbReference type="Pfam" id="PF08905">
    <property type="entry name" value="DUF1850"/>
    <property type="match status" value="1"/>
</dbReference>
<protein>
    <recommendedName>
        <fullName evidence="3">DUF1850 domain-containing protein</fullName>
    </recommendedName>
</protein>
<dbReference type="RefSeq" id="WP_077113103.1">
    <property type="nucleotide sequence ID" value="NZ_JAFBFH010000006.1"/>
</dbReference>
<reference evidence="1 2" key="1">
    <citation type="submission" date="2021-01" db="EMBL/GenBank/DDBJ databases">
        <title>Genomic Encyclopedia of Type Strains, Phase IV (KMG-IV): sequencing the most valuable type-strain genomes for metagenomic binning, comparative biology and taxonomic classification.</title>
        <authorList>
            <person name="Goeker M."/>
        </authorList>
    </citation>
    <scope>NUCLEOTIDE SEQUENCE [LARGE SCALE GENOMIC DNA]</scope>
    <source>
        <strain evidence="1 2">DSM 105453</strain>
    </source>
</reference>
<keyword evidence="2" id="KW-1185">Reference proteome</keyword>
<accession>A0ABS2R5U0</accession>
<organism evidence="1 2">
    <name type="scientific">Siminovitchia thermophila</name>
    <dbReference type="NCBI Taxonomy" id="1245522"/>
    <lineage>
        <taxon>Bacteria</taxon>
        <taxon>Bacillati</taxon>
        <taxon>Bacillota</taxon>
        <taxon>Bacilli</taxon>
        <taxon>Bacillales</taxon>
        <taxon>Bacillaceae</taxon>
        <taxon>Siminovitchia</taxon>
    </lineage>
</organism>
<name>A0ABS2R5U0_9BACI</name>
<comment type="caution">
    <text evidence="1">The sequence shown here is derived from an EMBL/GenBank/DDBJ whole genome shotgun (WGS) entry which is preliminary data.</text>
</comment>
<evidence type="ECO:0000313" key="1">
    <source>
        <dbReference type="EMBL" id="MBM7714268.1"/>
    </source>
</evidence>
<sequence length="141" mass="16209">MLINLLFAMKKPLQLVICDKDTAEECVRETVYPGDEIVIHWRHSVEKTIWEEKLLIEKNKTFTLIETKFQSFGAGVPNEKEGSVKVEDGFVIMGDLHETKPAYYWIHSQIAELTVLLNGKKLLLPEAIPHHHKVEMTIEKG</sequence>